<dbReference type="Pfam" id="PF13365">
    <property type="entry name" value="Trypsin_2"/>
    <property type="match status" value="1"/>
</dbReference>
<dbReference type="InterPro" id="IPR009003">
    <property type="entry name" value="Peptidase_S1_PA"/>
</dbReference>
<keyword evidence="2" id="KW-1185">Reference proteome</keyword>
<protein>
    <submittedName>
        <fullName evidence="1">Uncharacterized protein</fullName>
    </submittedName>
</protein>
<dbReference type="GeneID" id="123134181"/>
<dbReference type="KEGG" id="taes:123134181"/>
<dbReference type="AlphaFoldDB" id="A0A3B6PM19"/>
<proteinExistence type="predicted"/>
<name>A0A3B6PM19_WHEAT</name>
<gene>
    <name evidence="1" type="primary">LOC123134181</name>
</gene>
<accession>A0A3B6PM19</accession>
<dbReference type="Gene3D" id="2.40.10.120">
    <property type="match status" value="1"/>
</dbReference>
<dbReference type="EnsemblPlants" id="TraesCS6B02G237500.1">
    <property type="protein sequence ID" value="TraesCS6B02G237500.1"/>
    <property type="gene ID" value="TraesCS6B02G237500"/>
</dbReference>
<dbReference type="Gramene" id="TraesCS6B03G0690100.1">
    <property type="protein sequence ID" value="TraesCS6B03G0690100.1.CDS"/>
    <property type="gene ID" value="TraesCS6B03G0690100"/>
</dbReference>
<dbReference type="SUPFAM" id="SSF50494">
    <property type="entry name" value="Trypsin-like serine proteases"/>
    <property type="match status" value="1"/>
</dbReference>
<dbReference type="RefSeq" id="XP_044409415.1">
    <property type="nucleotide sequence ID" value="XM_044553480.1"/>
</dbReference>
<evidence type="ECO:0000313" key="2">
    <source>
        <dbReference type="Proteomes" id="UP000019116"/>
    </source>
</evidence>
<reference evidence="1" key="1">
    <citation type="submission" date="2018-08" db="EMBL/GenBank/DDBJ databases">
        <authorList>
            <person name="Rossello M."/>
        </authorList>
    </citation>
    <scope>NUCLEOTIDE SEQUENCE [LARGE SCALE GENOMIC DNA]</scope>
    <source>
        <strain evidence="1">cv. Chinese Spring</strain>
    </source>
</reference>
<reference evidence="1" key="2">
    <citation type="submission" date="2018-10" db="UniProtKB">
        <authorList>
            <consortium name="EnsemblPlants"/>
        </authorList>
    </citation>
    <scope>IDENTIFICATION</scope>
</reference>
<evidence type="ECO:0000313" key="1">
    <source>
        <dbReference type="EnsemblPlants" id="TraesCS6B02G237500.1"/>
    </source>
</evidence>
<dbReference type="Gramene" id="TraesCS6B02G237500.1">
    <property type="protein sequence ID" value="TraesCS6B02G237500.1"/>
    <property type="gene ID" value="TraesCS6B02G237500"/>
</dbReference>
<sequence>MEADGVAFHCCKDAVFLLRRGCSNAFLGCIGKGLGVLMTCAHCVETLRIGDTITAYSRGLNSNGFQAKIFAVDPDNDVALLVISASDIPGKATALQFHDTPLSVTAGMRVTLLGYFSFGSHVLRQPGTSRGTIIAPPLSLPRRRTREERRTVGVAKKRIVGVASYTSKPGTSGSPVLHATVDDAGDPACYVVGVHCRSHHSLRYSVSLACIKETLLNWLGEQYKEMNINELLCVMLSQHVANNA</sequence>
<dbReference type="Proteomes" id="UP000019116">
    <property type="component" value="Chromosome 6B"/>
</dbReference>
<organism evidence="1">
    <name type="scientific">Triticum aestivum</name>
    <name type="common">Wheat</name>
    <dbReference type="NCBI Taxonomy" id="4565"/>
    <lineage>
        <taxon>Eukaryota</taxon>
        <taxon>Viridiplantae</taxon>
        <taxon>Streptophyta</taxon>
        <taxon>Embryophyta</taxon>
        <taxon>Tracheophyta</taxon>
        <taxon>Spermatophyta</taxon>
        <taxon>Magnoliopsida</taxon>
        <taxon>Liliopsida</taxon>
        <taxon>Poales</taxon>
        <taxon>Poaceae</taxon>
        <taxon>BOP clade</taxon>
        <taxon>Pooideae</taxon>
        <taxon>Triticodae</taxon>
        <taxon>Triticeae</taxon>
        <taxon>Triticinae</taxon>
        <taxon>Triticum</taxon>
    </lineage>
</organism>